<accession>L2GY58</accession>
<dbReference type="InterPro" id="IPR000571">
    <property type="entry name" value="Znf_CCCH"/>
</dbReference>
<feature type="domain" description="C3H1-type" evidence="6">
    <location>
        <begin position="72"/>
        <end position="100"/>
    </location>
</feature>
<dbReference type="InterPro" id="IPR036855">
    <property type="entry name" value="Znf_CCCH_sf"/>
</dbReference>
<dbReference type="HOGENOM" id="CLU_1476152_0_0_1"/>
<dbReference type="PANTHER" id="PTHR12547">
    <property type="entry name" value="CCCH ZINC FINGER/TIS11-RELATED"/>
    <property type="match status" value="1"/>
</dbReference>
<evidence type="ECO:0000256" key="2">
    <source>
        <dbReference type="ARBA" id="ARBA00022737"/>
    </source>
</evidence>
<dbReference type="GeneID" id="19878014"/>
<feature type="zinc finger region" description="C3H1-type" evidence="5">
    <location>
        <begin position="34"/>
        <end position="62"/>
    </location>
</feature>
<dbReference type="STRING" id="948595.L2GY58"/>
<dbReference type="RefSeq" id="XP_008073148.1">
    <property type="nucleotide sequence ID" value="XM_008074957.1"/>
</dbReference>
<keyword evidence="2" id="KW-0677">Repeat</keyword>
<feature type="zinc finger region" description="C3H1-type" evidence="5">
    <location>
        <begin position="72"/>
        <end position="100"/>
    </location>
</feature>
<dbReference type="GO" id="GO:0008270">
    <property type="term" value="F:zinc ion binding"/>
    <property type="evidence" value="ECO:0007669"/>
    <property type="project" value="UniProtKB-KW"/>
</dbReference>
<dbReference type="GO" id="GO:0003729">
    <property type="term" value="F:mRNA binding"/>
    <property type="evidence" value="ECO:0007669"/>
    <property type="project" value="InterPro"/>
</dbReference>
<organism evidence="7 8">
    <name type="scientific">Vavraia culicis (isolate floridensis)</name>
    <name type="common">Microsporidian parasite</name>
    <dbReference type="NCBI Taxonomy" id="948595"/>
    <lineage>
        <taxon>Eukaryota</taxon>
        <taxon>Fungi</taxon>
        <taxon>Fungi incertae sedis</taxon>
        <taxon>Microsporidia</taxon>
        <taxon>Pleistophoridae</taxon>
        <taxon>Vavraia</taxon>
    </lineage>
</organism>
<evidence type="ECO:0000256" key="5">
    <source>
        <dbReference type="PROSITE-ProRule" id="PRU00723"/>
    </source>
</evidence>
<name>L2GY58_VAVCU</name>
<dbReference type="VEuPathDB" id="MicrosporidiaDB:VCUG_00123"/>
<protein>
    <recommendedName>
        <fullName evidence="6">C3H1-type domain-containing protein</fullName>
    </recommendedName>
</protein>
<dbReference type="FunFam" id="4.10.1000.10:FF:000002">
    <property type="entry name" value="Zinc finger protein 36, C3H1 type-like 1"/>
    <property type="match status" value="1"/>
</dbReference>
<keyword evidence="1 5" id="KW-0479">Metal-binding</keyword>
<evidence type="ECO:0000256" key="1">
    <source>
        <dbReference type="ARBA" id="ARBA00022723"/>
    </source>
</evidence>
<keyword evidence="4 5" id="KW-0862">Zinc</keyword>
<proteinExistence type="predicted"/>
<evidence type="ECO:0000313" key="8">
    <source>
        <dbReference type="Proteomes" id="UP000011081"/>
    </source>
</evidence>
<keyword evidence="8" id="KW-1185">Reference proteome</keyword>
<dbReference type="OrthoDB" id="410307at2759"/>
<dbReference type="InterPro" id="IPR045877">
    <property type="entry name" value="ZFP36-like"/>
</dbReference>
<dbReference type="PANTHER" id="PTHR12547:SF18">
    <property type="entry name" value="PROTEIN TIS11"/>
    <property type="match status" value="1"/>
</dbReference>
<dbReference type="EMBL" id="GL877405">
    <property type="protein sequence ID" value="ELA48287.1"/>
    <property type="molecule type" value="Genomic_DNA"/>
</dbReference>
<dbReference type="Proteomes" id="UP000011081">
    <property type="component" value="Unassembled WGS sequence"/>
</dbReference>
<keyword evidence="3 5" id="KW-0863">Zinc-finger</keyword>
<evidence type="ECO:0000259" key="6">
    <source>
        <dbReference type="PROSITE" id="PS50103"/>
    </source>
</evidence>
<evidence type="ECO:0000256" key="4">
    <source>
        <dbReference type="ARBA" id="ARBA00022833"/>
    </source>
</evidence>
<dbReference type="SMART" id="SM00356">
    <property type="entry name" value="ZnF_C3H1"/>
    <property type="match status" value="2"/>
</dbReference>
<dbReference type="AlphaFoldDB" id="L2GY58"/>
<dbReference type="PROSITE" id="PS50103">
    <property type="entry name" value="ZF_C3H1"/>
    <property type="match status" value="2"/>
</dbReference>
<dbReference type="FunFam" id="4.10.1000.10:FF:000001">
    <property type="entry name" value="zinc finger CCCH domain-containing protein 15-like"/>
    <property type="match status" value="1"/>
</dbReference>
<dbReference type="Pfam" id="PF00642">
    <property type="entry name" value="zf-CCCH"/>
    <property type="match status" value="2"/>
</dbReference>
<dbReference type="OMA" id="CFIHKEN"/>
<dbReference type="InParanoid" id="L2GY58"/>
<sequence length="183" mass="22138">MLNFNKNTDSIIEDGTKRLQKNKLPYYERKKIELYKTEICRSYEENGYCRYNEKCQFAHSLGELRKIDRHPRYKTEICKTYWEEGTCPYGKRCCFIHKENIVKDRDIEINTISMSEEMDTVKEKSKIRDLKPFYYKPNDYFDNSLLYVRIDNTFKDDEKIPGAFFVPKYDKKIAKFVLDHLDL</sequence>
<evidence type="ECO:0000313" key="7">
    <source>
        <dbReference type="EMBL" id="ELA48287.1"/>
    </source>
</evidence>
<dbReference type="Gene3D" id="4.10.1000.10">
    <property type="entry name" value="Zinc finger, CCCH-type"/>
    <property type="match status" value="2"/>
</dbReference>
<dbReference type="SUPFAM" id="SSF90229">
    <property type="entry name" value="CCCH zinc finger"/>
    <property type="match status" value="2"/>
</dbReference>
<evidence type="ECO:0000256" key="3">
    <source>
        <dbReference type="ARBA" id="ARBA00022771"/>
    </source>
</evidence>
<gene>
    <name evidence="7" type="ORF">VCUG_00123</name>
</gene>
<reference evidence="8" key="1">
    <citation type="submission" date="2011-03" db="EMBL/GenBank/DDBJ databases">
        <title>The genome sequence of Vavraia culicis strain floridensis.</title>
        <authorList>
            <consortium name="The Broad Institute Genome Sequencing Platform"/>
            <person name="Cuomo C."/>
            <person name="Becnel J."/>
            <person name="Sanscrainte N."/>
            <person name="Young S.K."/>
            <person name="Zeng Q."/>
            <person name="Gargeya S."/>
            <person name="Fitzgerald M."/>
            <person name="Haas B."/>
            <person name="Abouelleil A."/>
            <person name="Alvarado L."/>
            <person name="Arachchi H.M."/>
            <person name="Berlin A."/>
            <person name="Chapman S.B."/>
            <person name="Gearin G."/>
            <person name="Goldberg J."/>
            <person name="Griggs A."/>
            <person name="Gujja S."/>
            <person name="Hansen M."/>
            <person name="Heiman D."/>
            <person name="Howarth C."/>
            <person name="Larimer J."/>
            <person name="Lui A."/>
            <person name="MacDonald P.J.P."/>
            <person name="McCowen C."/>
            <person name="Montmayeur A."/>
            <person name="Murphy C."/>
            <person name="Neiman D."/>
            <person name="Pearson M."/>
            <person name="Priest M."/>
            <person name="Roberts A."/>
            <person name="Saif S."/>
            <person name="Shea T."/>
            <person name="Sisk P."/>
            <person name="Stolte C."/>
            <person name="Sykes S."/>
            <person name="Wortman J."/>
            <person name="Nusbaum C."/>
            <person name="Birren B."/>
        </authorList>
    </citation>
    <scope>NUCLEOTIDE SEQUENCE [LARGE SCALE GENOMIC DNA]</scope>
    <source>
        <strain evidence="8">floridensis</strain>
    </source>
</reference>
<feature type="domain" description="C3H1-type" evidence="6">
    <location>
        <begin position="34"/>
        <end position="62"/>
    </location>
</feature>